<evidence type="ECO:0000259" key="11">
    <source>
        <dbReference type="Pfam" id="PF18317"/>
    </source>
</evidence>
<dbReference type="SUPFAM" id="SSF51735">
    <property type="entry name" value="NAD(P)-binding Rossmann-fold domains"/>
    <property type="match status" value="1"/>
</dbReference>
<evidence type="ECO:0000256" key="1">
    <source>
        <dbReference type="ARBA" id="ARBA00004871"/>
    </source>
</evidence>
<dbReference type="HAMAP" id="MF_00222">
    <property type="entry name" value="Shikimate_DH_AroE"/>
    <property type="match status" value="1"/>
</dbReference>
<comment type="subunit">
    <text evidence="8">Homodimer.</text>
</comment>
<evidence type="ECO:0000256" key="7">
    <source>
        <dbReference type="ARBA" id="ARBA00049442"/>
    </source>
</evidence>
<evidence type="ECO:0000256" key="5">
    <source>
        <dbReference type="ARBA" id="ARBA00023002"/>
    </source>
</evidence>
<comment type="caution">
    <text evidence="8">Lacks conserved residue(s) required for the propagation of feature annotation.</text>
</comment>
<reference evidence="12 13" key="1">
    <citation type="submission" date="2020-06" db="EMBL/GenBank/DDBJ databases">
        <title>Sulfitobacter algicola sp. nov., isolated from green algae.</title>
        <authorList>
            <person name="Wang C."/>
        </authorList>
    </citation>
    <scope>NUCLEOTIDE SEQUENCE [LARGE SCALE GENOMIC DNA]</scope>
    <source>
        <strain evidence="12 13">1151</strain>
    </source>
</reference>
<comment type="similarity">
    <text evidence="8">Belongs to the shikimate dehydrogenase family.</text>
</comment>
<dbReference type="PANTHER" id="PTHR21089:SF1">
    <property type="entry name" value="BIFUNCTIONAL 3-DEHYDROQUINATE DEHYDRATASE_SHIKIMATE DEHYDROGENASE, CHLOROPLASTIC"/>
    <property type="match status" value="1"/>
</dbReference>
<dbReference type="GO" id="GO:0004764">
    <property type="term" value="F:shikimate 3-dehydrogenase (NADP+) activity"/>
    <property type="evidence" value="ECO:0007669"/>
    <property type="project" value="UniProtKB-EC"/>
</dbReference>
<keyword evidence="6 8" id="KW-0057">Aromatic amino acid biosynthesis</keyword>
<dbReference type="NCBIfam" id="TIGR00507">
    <property type="entry name" value="aroE"/>
    <property type="match status" value="1"/>
</dbReference>
<dbReference type="InterPro" id="IPR041121">
    <property type="entry name" value="SDH_C"/>
</dbReference>
<feature type="binding site" evidence="8">
    <location>
        <position position="62"/>
    </location>
    <ligand>
        <name>shikimate</name>
        <dbReference type="ChEBI" id="CHEBI:36208"/>
    </ligand>
</feature>
<evidence type="ECO:0000256" key="4">
    <source>
        <dbReference type="ARBA" id="ARBA00022857"/>
    </source>
</evidence>
<dbReference type="InterPro" id="IPR036291">
    <property type="entry name" value="NAD(P)-bd_dom_sf"/>
</dbReference>
<dbReference type="Pfam" id="PF18317">
    <property type="entry name" value="SDH_C"/>
    <property type="match status" value="1"/>
</dbReference>
<dbReference type="NCBIfam" id="NF001312">
    <property type="entry name" value="PRK00258.1-4"/>
    <property type="match status" value="1"/>
</dbReference>
<keyword evidence="5 8" id="KW-0560">Oxidoreductase</keyword>
<feature type="binding site" evidence="8">
    <location>
        <position position="240"/>
    </location>
    <ligand>
        <name>NADP(+)</name>
        <dbReference type="ChEBI" id="CHEBI:58349"/>
    </ligand>
</feature>
<evidence type="ECO:0000259" key="9">
    <source>
        <dbReference type="Pfam" id="PF01488"/>
    </source>
</evidence>
<proteinExistence type="inferred from homology"/>
<evidence type="ECO:0000313" key="13">
    <source>
        <dbReference type="Proteomes" id="UP000777935"/>
    </source>
</evidence>
<gene>
    <name evidence="8" type="primary">aroE</name>
    <name evidence="12" type="ORF">HRQ87_02100</name>
</gene>
<protein>
    <recommendedName>
        <fullName evidence="2 8">Shikimate dehydrogenase (NADP(+))</fullName>
        <shortName evidence="8">SDH</shortName>
        <ecNumber evidence="2 8">1.1.1.25</ecNumber>
    </recommendedName>
</protein>
<dbReference type="InterPro" id="IPR046346">
    <property type="entry name" value="Aminoacid_DH-like_N_sf"/>
</dbReference>
<dbReference type="PANTHER" id="PTHR21089">
    <property type="entry name" value="SHIKIMATE DEHYDROGENASE"/>
    <property type="match status" value="1"/>
</dbReference>
<dbReference type="CDD" id="cd01065">
    <property type="entry name" value="NAD_bind_Shikimate_DH"/>
    <property type="match status" value="1"/>
</dbReference>
<dbReference type="Pfam" id="PF01488">
    <property type="entry name" value="Shikimate_DH"/>
    <property type="match status" value="1"/>
</dbReference>
<dbReference type="InterPro" id="IPR013708">
    <property type="entry name" value="Shikimate_DH-bd_N"/>
</dbReference>
<feature type="domain" description="SDH C-terminal" evidence="11">
    <location>
        <begin position="240"/>
        <end position="260"/>
    </location>
</feature>
<dbReference type="SUPFAM" id="SSF53223">
    <property type="entry name" value="Aminoacid dehydrogenase-like, N-terminal domain"/>
    <property type="match status" value="1"/>
</dbReference>
<feature type="binding site" evidence="8">
    <location>
        <position position="87"/>
    </location>
    <ligand>
        <name>shikimate</name>
        <dbReference type="ChEBI" id="CHEBI:36208"/>
    </ligand>
</feature>
<comment type="function">
    <text evidence="8">Involved in the biosynthesis of the chorismate, which leads to the biosynthesis of aromatic amino acids. Catalyzes the reversible NADPH linked reduction of 3-dehydroshikimate (DHSA) to yield shikimate (SA).</text>
</comment>
<feature type="domain" description="Quinate/shikimate 5-dehydrogenase/glutamyl-tRNA reductase" evidence="9">
    <location>
        <begin position="118"/>
        <end position="192"/>
    </location>
</feature>
<accession>A0ABX2IL42</accession>
<sequence length="272" mass="29937">MTRLAAVLGSPIGHSKSPKLHGYWLRKYNIDGHYVPLHVDPENLENMLNILPQIGFQGVNITIPHKESVLKFSDEITQSAKAIGAANTLTFQNGKIKADNTDGYGFIQNIHQMAPDWNFAGNIALVLGAGGAARAVIWSLLQSGVDNIILSNRTQSRAEDLQNLFGSKIIVAEWSNIEKYVDQIDLLVNTTSLGMIGQPDLKFDLQKINQNVLVTDIIYTPLQTQLLKDAKNRGCITVDGLGMLLHQAAPGFEAWFGQRPTIDSDVRTHILS</sequence>
<comment type="catalytic activity">
    <reaction evidence="7 8">
        <text>shikimate + NADP(+) = 3-dehydroshikimate + NADPH + H(+)</text>
        <dbReference type="Rhea" id="RHEA:17737"/>
        <dbReference type="ChEBI" id="CHEBI:15378"/>
        <dbReference type="ChEBI" id="CHEBI:16630"/>
        <dbReference type="ChEBI" id="CHEBI:36208"/>
        <dbReference type="ChEBI" id="CHEBI:57783"/>
        <dbReference type="ChEBI" id="CHEBI:58349"/>
        <dbReference type="EC" id="1.1.1.25"/>
    </reaction>
</comment>
<dbReference type="Proteomes" id="UP000777935">
    <property type="component" value="Unassembled WGS sequence"/>
</dbReference>
<comment type="pathway">
    <text evidence="1 8">Metabolic intermediate biosynthesis; chorismate biosynthesis; chorismate from D-erythrose 4-phosphate and phosphoenolpyruvate: step 4/7.</text>
</comment>
<dbReference type="Gene3D" id="3.40.50.720">
    <property type="entry name" value="NAD(P)-binding Rossmann-like Domain"/>
    <property type="match status" value="1"/>
</dbReference>
<feature type="binding site" evidence="8">
    <location>
        <position position="247"/>
    </location>
    <ligand>
        <name>shikimate</name>
        <dbReference type="ChEBI" id="CHEBI:36208"/>
    </ligand>
</feature>
<evidence type="ECO:0000259" key="10">
    <source>
        <dbReference type="Pfam" id="PF08501"/>
    </source>
</evidence>
<comment type="caution">
    <text evidence="12">The sequence shown here is derived from an EMBL/GenBank/DDBJ whole genome shotgun (WGS) entry which is preliminary data.</text>
</comment>
<feature type="binding site" evidence="8">
    <location>
        <position position="102"/>
    </location>
    <ligand>
        <name>shikimate</name>
        <dbReference type="ChEBI" id="CHEBI:36208"/>
    </ligand>
</feature>
<dbReference type="InterPro" id="IPR022893">
    <property type="entry name" value="Shikimate_DH_fam"/>
</dbReference>
<evidence type="ECO:0000313" key="12">
    <source>
        <dbReference type="EMBL" id="NSX53583.1"/>
    </source>
</evidence>
<evidence type="ECO:0000256" key="6">
    <source>
        <dbReference type="ARBA" id="ARBA00023141"/>
    </source>
</evidence>
<dbReference type="InterPro" id="IPR006151">
    <property type="entry name" value="Shikm_DH/Glu-tRNA_Rdtase"/>
</dbReference>
<dbReference type="EC" id="1.1.1.25" evidence="2 8"/>
<evidence type="ECO:0000256" key="2">
    <source>
        <dbReference type="ARBA" id="ARBA00012962"/>
    </source>
</evidence>
<dbReference type="Gene3D" id="3.40.50.10860">
    <property type="entry name" value="Leucine Dehydrogenase, chain A, domain 1"/>
    <property type="match status" value="1"/>
</dbReference>
<feature type="binding site" evidence="8">
    <location>
        <begin position="152"/>
        <end position="157"/>
    </location>
    <ligand>
        <name>NADP(+)</name>
        <dbReference type="ChEBI" id="CHEBI:58349"/>
    </ligand>
</feature>
<evidence type="ECO:0000256" key="8">
    <source>
        <dbReference type="HAMAP-Rule" id="MF_00222"/>
    </source>
</evidence>
<feature type="active site" description="Proton acceptor" evidence="8">
    <location>
        <position position="66"/>
    </location>
</feature>
<keyword evidence="3 8" id="KW-0028">Amino-acid biosynthesis</keyword>
<feature type="binding site" evidence="8">
    <location>
        <position position="217"/>
    </location>
    <ligand>
        <name>NADP(+)</name>
        <dbReference type="ChEBI" id="CHEBI:58349"/>
    </ligand>
</feature>
<feature type="binding site" evidence="8">
    <location>
        <begin position="15"/>
        <end position="17"/>
    </location>
    <ligand>
        <name>shikimate</name>
        <dbReference type="ChEBI" id="CHEBI:36208"/>
    </ligand>
</feature>
<keyword evidence="13" id="KW-1185">Reference proteome</keyword>
<dbReference type="InterPro" id="IPR011342">
    <property type="entry name" value="Shikimate_DH"/>
</dbReference>
<evidence type="ECO:0000256" key="3">
    <source>
        <dbReference type="ARBA" id="ARBA00022605"/>
    </source>
</evidence>
<dbReference type="Pfam" id="PF08501">
    <property type="entry name" value="Shikimate_dh_N"/>
    <property type="match status" value="1"/>
</dbReference>
<feature type="domain" description="Shikimate dehydrogenase substrate binding N-terminal" evidence="10">
    <location>
        <begin position="7"/>
        <end position="89"/>
    </location>
</feature>
<dbReference type="RefSeq" id="WP_174134713.1">
    <property type="nucleotide sequence ID" value="NZ_JABUFE010000001.1"/>
</dbReference>
<organism evidence="12 13">
    <name type="scientific">Parasulfitobacter algicola</name>
    <dbReference type="NCBI Taxonomy" id="2614809"/>
    <lineage>
        <taxon>Bacteria</taxon>
        <taxon>Pseudomonadati</taxon>
        <taxon>Pseudomonadota</taxon>
        <taxon>Alphaproteobacteria</taxon>
        <taxon>Rhodobacterales</taxon>
        <taxon>Roseobacteraceae</taxon>
        <taxon>Parasulfitobacter</taxon>
    </lineage>
</organism>
<name>A0ABX2IL42_9RHOB</name>
<keyword evidence="4 8" id="KW-0521">NADP</keyword>
<dbReference type="EMBL" id="JABUFE010000001">
    <property type="protein sequence ID" value="NSX53583.1"/>
    <property type="molecule type" value="Genomic_DNA"/>
</dbReference>
<feature type="binding site" evidence="8">
    <location>
        <position position="219"/>
    </location>
    <ligand>
        <name>shikimate</name>
        <dbReference type="ChEBI" id="CHEBI:36208"/>
    </ligand>
</feature>
<feature type="binding site" evidence="8">
    <location>
        <begin position="128"/>
        <end position="132"/>
    </location>
    <ligand>
        <name>NADP(+)</name>
        <dbReference type="ChEBI" id="CHEBI:58349"/>
    </ligand>
</feature>